<proteinExistence type="predicted"/>
<dbReference type="GO" id="GO:0016705">
    <property type="term" value="F:oxidoreductase activity, acting on paired donors, with incorporation or reduction of molecular oxygen"/>
    <property type="evidence" value="ECO:0007669"/>
    <property type="project" value="InterPro"/>
</dbReference>
<protein>
    <submittedName>
        <fullName evidence="8">Cytochrome P450 monooxygenase lepD</fullName>
    </submittedName>
</protein>
<dbReference type="InterPro" id="IPR050121">
    <property type="entry name" value="Cytochrome_P450_monoxygenase"/>
</dbReference>
<dbReference type="GO" id="GO:0020037">
    <property type="term" value="F:heme binding"/>
    <property type="evidence" value="ECO:0007669"/>
    <property type="project" value="InterPro"/>
</dbReference>
<keyword evidence="7" id="KW-0472">Membrane</keyword>
<dbReference type="GeneID" id="38785054"/>
<keyword evidence="7" id="KW-0812">Transmembrane</keyword>
<feature type="transmembrane region" description="Helical" evidence="7">
    <location>
        <begin position="20"/>
        <end position="42"/>
    </location>
</feature>
<dbReference type="InterPro" id="IPR002401">
    <property type="entry name" value="Cyt_P450_E_grp-I"/>
</dbReference>
<dbReference type="STRING" id="139825.A0A401H128"/>
<keyword evidence="5 6" id="KW-0408">Iron</keyword>
<dbReference type="GO" id="GO:0044550">
    <property type="term" value="P:secondary metabolite biosynthetic process"/>
    <property type="evidence" value="ECO:0007669"/>
    <property type="project" value="UniProtKB-ARBA"/>
</dbReference>
<evidence type="ECO:0000313" key="9">
    <source>
        <dbReference type="Proteomes" id="UP000287166"/>
    </source>
</evidence>
<sequence length="519" mass="58524">MDAANSTMTFTSYLIPAVNAYASAPISWSIYALAAALVAVSWKLRRSFAQSPSSVPIVNGRGEALPHADEDTRFSRFSHGKEIGDQLLKELGPIYTFQAGKIRELVLTSPEDIKVYYKDALGRDEDKAHKKALGASFGDYMTRFLSKAVGFQYGYSWKRIRNSLDPHFVRKMALDAIPYMKSDFVEWIVALRSSPQATAMGPNPSDPFEIQAIAATKELPFKVISKSTYGETLTPDWYARLWALHPIHDECMANAIGNSYATHWWYRFMPTAANQSLRAFKDGYKSFNREIVAESEKRGHDTVAARMYTSVVDGLISEDEFHQTLDEILFANIDVTSVAQAWLLVDLGLYPEIQEEVRAEVLAVDESNPKALETYLSSTTNLLHLVHSESARLHPVLWYNIPEVISVDKTISGYRVPRGTSVCVSTYHLNTNPSVWGTDAQTFRPSRFTEMLPNKYRHAFWRYGLGPRQCLGKNFALLIVKLVAMKALRKYRIETIGEIGFDKAQFTVTPQALLRFTPL</sequence>
<evidence type="ECO:0000256" key="1">
    <source>
        <dbReference type="ARBA" id="ARBA00001971"/>
    </source>
</evidence>
<feature type="binding site" description="axial binding residue" evidence="6">
    <location>
        <position position="470"/>
    </location>
    <ligand>
        <name>heme</name>
        <dbReference type="ChEBI" id="CHEBI:30413"/>
    </ligand>
    <ligandPart>
        <name>Fe</name>
        <dbReference type="ChEBI" id="CHEBI:18248"/>
    </ligandPart>
</feature>
<keyword evidence="9" id="KW-1185">Reference proteome</keyword>
<keyword evidence="4" id="KW-0560">Oxidoreductase</keyword>
<evidence type="ECO:0000256" key="2">
    <source>
        <dbReference type="ARBA" id="ARBA00005179"/>
    </source>
</evidence>
<dbReference type="InterPro" id="IPR001128">
    <property type="entry name" value="Cyt_P450"/>
</dbReference>
<evidence type="ECO:0000313" key="8">
    <source>
        <dbReference type="EMBL" id="GBE88137.1"/>
    </source>
</evidence>
<reference evidence="8 9" key="1">
    <citation type="journal article" date="2018" name="Sci. Rep.">
        <title>Genome sequence of the cauliflower mushroom Sparassis crispa (Hanabiratake) and its association with beneficial usage.</title>
        <authorList>
            <person name="Kiyama R."/>
            <person name="Furutani Y."/>
            <person name="Kawaguchi K."/>
            <person name="Nakanishi T."/>
        </authorList>
    </citation>
    <scope>NUCLEOTIDE SEQUENCE [LARGE SCALE GENOMIC DNA]</scope>
</reference>
<dbReference type="SUPFAM" id="SSF48264">
    <property type="entry name" value="Cytochrome P450"/>
    <property type="match status" value="1"/>
</dbReference>
<dbReference type="OrthoDB" id="1470350at2759"/>
<accession>A0A401H128</accession>
<evidence type="ECO:0000256" key="4">
    <source>
        <dbReference type="ARBA" id="ARBA00023002"/>
    </source>
</evidence>
<keyword evidence="7" id="KW-1133">Transmembrane helix</keyword>
<gene>
    <name evidence="8" type="ORF">SCP_1203670</name>
</gene>
<dbReference type="GO" id="GO:0005506">
    <property type="term" value="F:iron ion binding"/>
    <property type="evidence" value="ECO:0007669"/>
    <property type="project" value="InterPro"/>
</dbReference>
<organism evidence="8 9">
    <name type="scientific">Sparassis crispa</name>
    <dbReference type="NCBI Taxonomy" id="139825"/>
    <lineage>
        <taxon>Eukaryota</taxon>
        <taxon>Fungi</taxon>
        <taxon>Dikarya</taxon>
        <taxon>Basidiomycota</taxon>
        <taxon>Agaricomycotina</taxon>
        <taxon>Agaricomycetes</taxon>
        <taxon>Polyporales</taxon>
        <taxon>Sparassidaceae</taxon>
        <taxon>Sparassis</taxon>
    </lineage>
</organism>
<dbReference type="EMBL" id="BFAD01000012">
    <property type="protein sequence ID" value="GBE88137.1"/>
    <property type="molecule type" value="Genomic_DNA"/>
</dbReference>
<dbReference type="Gene3D" id="1.10.630.10">
    <property type="entry name" value="Cytochrome P450"/>
    <property type="match status" value="1"/>
</dbReference>
<evidence type="ECO:0000256" key="6">
    <source>
        <dbReference type="PIRSR" id="PIRSR602401-1"/>
    </source>
</evidence>
<dbReference type="PRINTS" id="PR00463">
    <property type="entry name" value="EP450I"/>
</dbReference>
<keyword evidence="8" id="KW-0503">Monooxygenase</keyword>
<dbReference type="Proteomes" id="UP000287166">
    <property type="component" value="Unassembled WGS sequence"/>
</dbReference>
<comment type="caution">
    <text evidence="8">The sequence shown here is derived from an EMBL/GenBank/DDBJ whole genome shotgun (WGS) entry which is preliminary data.</text>
</comment>
<comment type="cofactor">
    <cofactor evidence="1 6">
        <name>heme</name>
        <dbReference type="ChEBI" id="CHEBI:30413"/>
    </cofactor>
</comment>
<dbReference type="InParanoid" id="A0A401H128"/>
<keyword evidence="6" id="KW-0349">Heme</keyword>
<evidence type="ECO:0000256" key="5">
    <source>
        <dbReference type="ARBA" id="ARBA00023004"/>
    </source>
</evidence>
<evidence type="ECO:0000256" key="3">
    <source>
        <dbReference type="ARBA" id="ARBA00022723"/>
    </source>
</evidence>
<dbReference type="RefSeq" id="XP_027619050.1">
    <property type="nucleotide sequence ID" value="XM_027763249.1"/>
</dbReference>
<name>A0A401H128_9APHY</name>
<dbReference type="GO" id="GO:0004497">
    <property type="term" value="F:monooxygenase activity"/>
    <property type="evidence" value="ECO:0007669"/>
    <property type="project" value="UniProtKB-KW"/>
</dbReference>
<dbReference type="PANTHER" id="PTHR24305:SF235">
    <property type="entry name" value="CYTOCHROME P450 MONOOXYGENASE APDB-RELATED"/>
    <property type="match status" value="1"/>
</dbReference>
<dbReference type="AlphaFoldDB" id="A0A401H128"/>
<evidence type="ECO:0000256" key="7">
    <source>
        <dbReference type="SAM" id="Phobius"/>
    </source>
</evidence>
<keyword evidence="3 6" id="KW-0479">Metal-binding</keyword>
<dbReference type="Pfam" id="PF00067">
    <property type="entry name" value="p450"/>
    <property type="match status" value="1"/>
</dbReference>
<comment type="pathway">
    <text evidence="2">Secondary metabolite biosynthesis.</text>
</comment>
<dbReference type="PANTHER" id="PTHR24305">
    <property type="entry name" value="CYTOCHROME P450"/>
    <property type="match status" value="1"/>
</dbReference>
<dbReference type="InterPro" id="IPR036396">
    <property type="entry name" value="Cyt_P450_sf"/>
</dbReference>